<dbReference type="EMBL" id="AKCT01000181">
    <property type="protein sequence ID" value="EKV12367.1"/>
    <property type="molecule type" value="Genomic_DNA"/>
</dbReference>
<name>K9FV31_PEND2</name>
<evidence type="ECO:0000313" key="1">
    <source>
        <dbReference type="EMBL" id="EKV12367.1"/>
    </source>
</evidence>
<organism evidence="1 2">
    <name type="scientific">Penicillium digitatum (strain PHI26 / CECT 20796)</name>
    <name type="common">Green mold</name>
    <dbReference type="NCBI Taxonomy" id="1170229"/>
    <lineage>
        <taxon>Eukaryota</taxon>
        <taxon>Fungi</taxon>
        <taxon>Dikarya</taxon>
        <taxon>Ascomycota</taxon>
        <taxon>Pezizomycotina</taxon>
        <taxon>Eurotiomycetes</taxon>
        <taxon>Eurotiomycetidae</taxon>
        <taxon>Eurotiales</taxon>
        <taxon>Aspergillaceae</taxon>
        <taxon>Penicillium</taxon>
    </lineage>
</organism>
<protein>
    <submittedName>
        <fullName evidence="1">Uncharacterized protein</fullName>
    </submittedName>
</protein>
<gene>
    <name evidence="1" type="ORF">PDIG_44950</name>
</gene>
<evidence type="ECO:0000313" key="2">
    <source>
        <dbReference type="Proteomes" id="UP000009882"/>
    </source>
</evidence>
<comment type="caution">
    <text evidence="1">The sequence shown here is derived from an EMBL/GenBank/DDBJ whole genome shotgun (WGS) entry which is preliminary data.</text>
</comment>
<dbReference type="Proteomes" id="UP000009882">
    <property type="component" value="Unassembled WGS sequence"/>
</dbReference>
<reference evidence="2" key="1">
    <citation type="journal article" date="2012" name="BMC Genomics">
        <title>Genome sequence of the necrotrophic fungus Penicillium digitatum, the main postharvest pathogen of citrus.</title>
        <authorList>
            <person name="Marcet-Houben M."/>
            <person name="Ballester A.-R."/>
            <person name="de la Fuente B."/>
            <person name="Harries E."/>
            <person name="Marcos J.F."/>
            <person name="Gonzalez-Candelas L."/>
            <person name="Gabaldon T."/>
        </authorList>
    </citation>
    <scope>NUCLEOTIDE SEQUENCE [LARGE SCALE GENOMIC DNA]</scope>
    <source>
        <strain evidence="2">PHI26 / CECT 20796</strain>
    </source>
</reference>
<dbReference type="InParanoid" id="K9FV31"/>
<keyword evidence="2" id="KW-1185">Reference proteome</keyword>
<accession>K9FV31</accession>
<dbReference type="HOGENOM" id="CLU_3107103_0_0_1"/>
<proteinExistence type="predicted"/>
<dbReference type="AlphaFoldDB" id="K9FV31"/>
<sequence>MDALGGTVDANLAATDFSSADTIFEDDDLYHWTCWWKSCNHGRQTNLWGLG</sequence>